<keyword evidence="1" id="KW-1133">Transmembrane helix</keyword>
<protein>
    <submittedName>
        <fullName evidence="2">Uncharacterized protein</fullName>
    </submittedName>
</protein>
<dbReference type="EMBL" id="JBIAPI010000004">
    <property type="protein sequence ID" value="MFF3224759.1"/>
    <property type="molecule type" value="Genomic_DNA"/>
</dbReference>
<feature type="transmembrane region" description="Helical" evidence="1">
    <location>
        <begin position="83"/>
        <end position="106"/>
    </location>
</feature>
<name>A0ABW6QU46_9NOCA</name>
<keyword evidence="1" id="KW-0812">Transmembrane</keyword>
<reference evidence="2 3" key="1">
    <citation type="submission" date="2024-10" db="EMBL/GenBank/DDBJ databases">
        <title>The Natural Products Discovery Center: Release of the First 8490 Sequenced Strains for Exploring Actinobacteria Biosynthetic Diversity.</title>
        <authorList>
            <person name="Kalkreuter E."/>
            <person name="Kautsar S.A."/>
            <person name="Yang D."/>
            <person name="Bader C.D."/>
            <person name="Teijaro C.N."/>
            <person name="Fluegel L."/>
            <person name="Davis C.M."/>
            <person name="Simpson J.R."/>
            <person name="Lauterbach L."/>
            <person name="Steele A.D."/>
            <person name="Gui C."/>
            <person name="Meng S."/>
            <person name="Li G."/>
            <person name="Viehrig K."/>
            <person name="Ye F."/>
            <person name="Su P."/>
            <person name="Kiefer A.F."/>
            <person name="Nichols A."/>
            <person name="Cepeda A.J."/>
            <person name="Yan W."/>
            <person name="Fan B."/>
            <person name="Jiang Y."/>
            <person name="Adhikari A."/>
            <person name="Zheng C.-J."/>
            <person name="Schuster L."/>
            <person name="Cowan T.M."/>
            <person name="Smanski M.J."/>
            <person name="Chevrette M.G."/>
            <person name="De Carvalho L.P.S."/>
            <person name="Shen B."/>
        </authorList>
    </citation>
    <scope>NUCLEOTIDE SEQUENCE [LARGE SCALE GENOMIC DNA]</scope>
    <source>
        <strain evidence="2 3">NPDC003040</strain>
    </source>
</reference>
<evidence type="ECO:0000313" key="3">
    <source>
        <dbReference type="Proteomes" id="UP001601948"/>
    </source>
</evidence>
<gene>
    <name evidence="2" type="ORF">ACFYV7_18360</name>
</gene>
<organism evidence="2 3">
    <name type="scientific">Nocardia suismassiliense</name>
    <dbReference type="NCBI Taxonomy" id="2077092"/>
    <lineage>
        <taxon>Bacteria</taxon>
        <taxon>Bacillati</taxon>
        <taxon>Actinomycetota</taxon>
        <taxon>Actinomycetes</taxon>
        <taxon>Mycobacteriales</taxon>
        <taxon>Nocardiaceae</taxon>
        <taxon>Nocardia</taxon>
    </lineage>
</organism>
<dbReference type="Proteomes" id="UP001601948">
    <property type="component" value="Unassembled WGS sequence"/>
</dbReference>
<feature type="transmembrane region" description="Helical" evidence="1">
    <location>
        <begin position="40"/>
        <end position="62"/>
    </location>
</feature>
<feature type="transmembrane region" description="Helical" evidence="1">
    <location>
        <begin position="161"/>
        <end position="181"/>
    </location>
</feature>
<feature type="transmembrane region" description="Helical" evidence="1">
    <location>
        <begin position="139"/>
        <end position="155"/>
    </location>
</feature>
<evidence type="ECO:0000256" key="1">
    <source>
        <dbReference type="SAM" id="Phobius"/>
    </source>
</evidence>
<sequence>MNPIWLYEIRRCGREVLALPPMLAAALGVALVALDGGPAAQVAAVDTVPLVAGLAAVAALGGERMIEVHLTVRTPYRLTVARRVTLVLASACGAVLVLALLGWRAVQGSAGVLLTGNIVFAMALISLATYVIVEFRSTAGASVVVMTAWLAKLLVLDQFAVLAEALVLLTVAALCAWLAALRITDSEAQLRGVRG</sequence>
<keyword evidence="1" id="KW-0472">Membrane</keyword>
<comment type="caution">
    <text evidence="2">The sequence shown here is derived from an EMBL/GenBank/DDBJ whole genome shotgun (WGS) entry which is preliminary data.</text>
</comment>
<keyword evidence="3" id="KW-1185">Reference proteome</keyword>
<accession>A0ABW6QU46</accession>
<dbReference type="RefSeq" id="WP_387718854.1">
    <property type="nucleotide sequence ID" value="NZ_JBIAPI010000004.1"/>
</dbReference>
<proteinExistence type="predicted"/>
<feature type="transmembrane region" description="Helical" evidence="1">
    <location>
        <begin position="112"/>
        <end position="132"/>
    </location>
</feature>
<feature type="transmembrane region" description="Helical" evidence="1">
    <location>
        <begin position="16"/>
        <end position="34"/>
    </location>
</feature>
<evidence type="ECO:0000313" key="2">
    <source>
        <dbReference type="EMBL" id="MFF3224759.1"/>
    </source>
</evidence>